<dbReference type="InterPro" id="IPR002347">
    <property type="entry name" value="SDR_fam"/>
</dbReference>
<dbReference type="HOGENOM" id="CLU_010194_8_2_1"/>
<dbReference type="InterPro" id="IPR020904">
    <property type="entry name" value="Sc_DH/Rdtase_CS"/>
</dbReference>
<protein>
    <submittedName>
        <fullName evidence="5">Putative short-chain dehydrogenase reductase sdr protein</fullName>
    </submittedName>
</protein>
<accession>R8BMI4</accession>
<dbReference type="RefSeq" id="XP_007914653.1">
    <property type="nucleotide sequence ID" value="XM_007916462.1"/>
</dbReference>
<dbReference type="KEGG" id="tmn:UCRPA7_3904"/>
<name>R8BMI4_PHAM7</name>
<dbReference type="Pfam" id="PF00106">
    <property type="entry name" value="adh_short"/>
    <property type="match status" value="1"/>
</dbReference>
<dbReference type="SUPFAM" id="SSF51735">
    <property type="entry name" value="NAD(P)-binding Rossmann-fold domains"/>
    <property type="match status" value="1"/>
</dbReference>
<dbReference type="PRINTS" id="PR00080">
    <property type="entry name" value="SDRFAMILY"/>
</dbReference>
<dbReference type="PRINTS" id="PR00081">
    <property type="entry name" value="GDHRDH"/>
</dbReference>
<proteinExistence type="inferred from homology"/>
<evidence type="ECO:0000256" key="1">
    <source>
        <dbReference type="ARBA" id="ARBA00006484"/>
    </source>
</evidence>
<dbReference type="OrthoDB" id="1933717at2759"/>
<keyword evidence="2" id="KW-0521">NADP</keyword>
<dbReference type="PANTHER" id="PTHR42901">
    <property type="entry name" value="ALCOHOL DEHYDROGENASE"/>
    <property type="match status" value="1"/>
</dbReference>
<dbReference type="InterPro" id="IPR036291">
    <property type="entry name" value="NAD(P)-bd_dom_sf"/>
</dbReference>
<dbReference type="PROSITE" id="PS00061">
    <property type="entry name" value="ADH_SHORT"/>
    <property type="match status" value="1"/>
</dbReference>
<dbReference type="GeneID" id="19324300"/>
<reference evidence="6" key="1">
    <citation type="journal article" date="2013" name="Genome Announc.">
        <title>Draft genome sequence of the ascomycete Phaeoacremonium aleophilum strain UCR-PA7, a causal agent of the esca disease complex in grapevines.</title>
        <authorList>
            <person name="Blanco-Ulate B."/>
            <person name="Rolshausen P."/>
            <person name="Cantu D."/>
        </authorList>
    </citation>
    <scope>NUCLEOTIDE SEQUENCE [LARGE SCALE GENOMIC DNA]</scope>
    <source>
        <strain evidence="6">UCR-PA7</strain>
    </source>
</reference>
<evidence type="ECO:0000313" key="6">
    <source>
        <dbReference type="Proteomes" id="UP000014074"/>
    </source>
</evidence>
<dbReference type="PANTHER" id="PTHR42901:SF1">
    <property type="entry name" value="ALCOHOL DEHYDROGENASE"/>
    <property type="match status" value="1"/>
</dbReference>
<dbReference type="GO" id="GO:0016491">
    <property type="term" value="F:oxidoreductase activity"/>
    <property type="evidence" value="ECO:0007669"/>
    <property type="project" value="UniProtKB-KW"/>
</dbReference>
<dbReference type="EMBL" id="KB933064">
    <property type="protein sequence ID" value="EOO00598.1"/>
    <property type="molecule type" value="Genomic_DNA"/>
</dbReference>
<evidence type="ECO:0000256" key="3">
    <source>
        <dbReference type="ARBA" id="ARBA00023002"/>
    </source>
</evidence>
<keyword evidence="3" id="KW-0560">Oxidoreductase</keyword>
<sequence>MAFRLVNTPRFAPYERLSPSQLQDELANKSVLITGGGKGIGAAIAKSFAEAGVSRIHISGRDQKNLNATADEIICAFPAVQVVCHVTDIVSASDVAELFQDIGTESPDVLVNNAGYMPNACPFAEADLHDWWRGFEVNILGTAQVVQAFLRHRRANSQQRDQLLPPAVVLSLNTAAALNYPVPSSTSYASSKAALARFNELLAVDVPESEARFVALHPGVVKTDMYDRSPGAHLAPVTEAKLTGDWVVWAASREADFLAGRFAWVNWDVDALVSKKEEIIEGNLLKTDLKEEKWRTEL</sequence>
<dbReference type="Gene3D" id="3.40.50.720">
    <property type="entry name" value="NAD(P)-binding Rossmann-like Domain"/>
    <property type="match status" value="1"/>
</dbReference>
<gene>
    <name evidence="5" type="ORF">UCRPA7_3904</name>
</gene>
<evidence type="ECO:0000256" key="2">
    <source>
        <dbReference type="ARBA" id="ARBA00022857"/>
    </source>
</evidence>
<dbReference type="AlphaFoldDB" id="R8BMI4"/>
<dbReference type="eggNOG" id="KOG0725">
    <property type="taxonomic scope" value="Eukaryota"/>
</dbReference>
<dbReference type="CDD" id="cd05233">
    <property type="entry name" value="SDR_c"/>
    <property type="match status" value="1"/>
</dbReference>
<comment type="similarity">
    <text evidence="1 4">Belongs to the short-chain dehydrogenases/reductases (SDR) family.</text>
</comment>
<keyword evidence="6" id="KW-1185">Reference proteome</keyword>
<evidence type="ECO:0000313" key="5">
    <source>
        <dbReference type="EMBL" id="EOO00598.1"/>
    </source>
</evidence>
<evidence type="ECO:0000256" key="4">
    <source>
        <dbReference type="RuleBase" id="RU000363"/>
    </source>
</evidence>
<organism evidence="5 6">
    <name type="scientific">Phaeoacremonium minimum (strain UCR-PA7)</name>
    <name type="common">Esca disease fungus</name>
    <name type="synonym">Togninia minima</name>
    <dbReference type="NCBI Taxonomy" id="1286976"/>
    <lineage>
        <taxon>Eukaryota</taxon>
        <taxon>Fungi</taxon>
        <taxon>Dikarya</taxon>
        <taxon>Ascomycota</taxon>
        <taxon>Pezizomycotina</taxon>
        <taxon>Sordariomycetes</taxon>
        <taxon>Sordariomycetidae</taxon>
        <taxon>Togniniales</taxon>
        <taxon>Togniniaceae</taxon>
        <taxon>Phaeoacremonium</taxon>
    </lineage>
</organism>
<dbReference type="Proteomes" id="UP000014074">
    <property type="component" value="Unassembled WGS sequence"/>
</dbReference>